<accession>A0A5A7QLQ7</accession>
<evidence type="ECO:0000313" key="4">
    <source>
        <dbReference type="Proteomes" id="UP000325081"/>
    </source>
</evidence>
<keyword evidence="1" id="KW-1133">Transmembrane helix</keyword>
<organism evidence="3 4">
    <name type="scientific">Striga asiatica</name>
    <name type="common">Asiatic witchweed</name>
    <name type="synonym">Buchnera asiatica</name>
    <dbReference type="NCBI Taxonomy" id="4170"/>
    <lineage>
        <taxon>Eukaryota</taxon>
        <taxon>Viridiplantae</taxon>
        <taxon>Streptophyta</taxon>
        <taxon>Embryophyta</taxon>
        <taxon>Tracheophyta</taxon>
        <taxon>Spermatophyta</taxon>
        <taxon>Magnoliopsida</taxon>
        <taxon>eudicotyledons</taxon>
        <taxon>Gunneridae</taxon>
        <taxon>Pentapetalae</taxon>
        <taxon>asterids</taxon>
        <taxon>lamiids</taxon>
        <taxon>Lamiales</taxon>
        <taxon>Orobanchaceae</taxon>
        <taxon>Buchnereae</taxon>
        <taxon>Striga</taxon>
    </lineage>
</organism>
<dbReference type="Proteomes" id="UP000325081">
    <property type="component" value="Unassembled WGS sequence"/>
</dbReference>
<comment type="caution">
    <text evidence="3">The sequence shown here is derived from an EMBL/GenBank/DDBJ whole genome shotgun (WGS) entry which is preliminary data.</text>
</comment>
<keyword evidence="2" id="KW-0732">Signal</keyword>
<feature type="signal peptide" evidence="2">
    <location>
        <begin position="1"/>
        <end position="19"/>
    </location>
</feature>
<proteinExistence type="predicted"/>
<keyword evidence="4" id="KW-1185">Reference proteome</keyword>
<evidence type="ECO:0000256" key="1">
    <source>
        <dbReference type="SAM" id="Phobius"/>
    </source>
</evidence>
<evidence type="ECO:0000313" key="3">
    <source>
        <dbReference type="EMBL" id="GER46040.1"/>
    </source>
</evidence>
<sequence length="118" mass="12993">MASKMAFLLCLLFIVSILAQKQNVEEDAEIDAQRHRSRSHACFFARNAAQSVCVCHLARTVTSKFALATTTGRPKGVDQNALEQKHVQLELAGPVAFKLSLFCSVLGSFILLTSYFIC</sequence>
<dbReference type="OrthoDB" id="913052at2759"/>
<dbReference type="AlphaFoldDB" id="A0A5A7QLQ7"/>
<evidence type="ECO:0000256" key="2">
    <source>
        <dbReference type="SAM" id="SignalP"/>
    </source>
</evidence>
<keyword evidence="1" id="KW-0472">Membrane</keyword>
<protein>
    <submittedName>
        <fullName evidence="3">Cytotoxic and regulatory T-cell molecule</fullName>
    </submittedName>
</protein>
<name>A0A5A7QLQ7_STRAF</name>
<keyword evidence="1" id="KW-0812">Transmembrane</keyword>
<feature type="chain" id="PRO_5022781754" evidence="2">
    <location>
        <begin position="20"/>
        <end position="118"/>
    </location>
</feature>
<dbReference type="EMBL" id="BKCP01007404">
    <property type="protein sequence ID" value="GER46040.1"/>
    <property type="molecule type" value="Genomic_DNA"/>
</dbReference>
<gene>
    <name evidence="3" type="ORF">STAS_23024</name>
</gene>
<reference evidence="4" key="1">
    <citation type="journal article" date="2019" name="Curr. Biol.">
        <title>Genome Sequence of Striga asiatica Provides Insight into the Evolution of Plant Parasitism.</title>
        <authorList>
            <person name="Yoshida S."/>
            <person name="Kim S."/>
            <person name="Wafula E.K."/>
            <person name="Tanskanen J."/>
            <person name="Kim Y.M."/>
            <person name="Honaas L."/>
            <person name="Yang Z."/>
            <person name="Spallek T."/>
            <person name="Conn C.E."/>
            <person name="Ichihashi Y."/>
            <person name="Cheong K."/>
            <person name="Cui S."/>
            <person name="Der J.P."/>
            <person name="Gundlach H."/>
            <person name="Jiao Y."/>
            <person name="Hori C."/>
            <person name="Ishida J.K."/>
            <person name="Kasahara H."/>
            <person name="Kiba T."/>
            <person name="Kim M.S."/>
            <person name="Koo N."/>
            <person name="Laohavisit A."/>
            <person name="Lee Y.H."/>
            <person name="Lumba S."/>
            <person name="McCourt P."/>
            <person name="Mortimer J.C."/>
            <person name="Mutuku J.M."/>
            <person name="Nomura T."/>
            <person name="Sasaki-Sekimoto Y."/>
            <person name="Seto Y."/>
            <person name="Wang Y."/>
            <person name="Wakatake T."/>
            <person name="Sakakibara H."/>
            <person name="Demura T."/>
            <person name="Yamaguchi S."/>
            <person name="Yoneyama K."/>
            <person name="Manabe R.I."/>
            <person name="Nelson D.C."/>
            <person name="Schulman A.H."/>
            <person name="Timko M.P."/>
            <person name="dePamphilis C.W."/>
            <person name="Choi D."/>
            <person name="Shirasu K."/>
        </authorList>
    </citation>
    <scope>NUCLEOTIDE SEQUENCE [LARGE SCALE GENOMIC DNA]</scope>
    <source>
        <strain evidence="4">cv. UVA1</strain>
    </source>
</reference>
<feature type="transmembrane region" description="Helical" evidence="1">
    <location>
        <begin position="95"/>
        <end position="117"/>
    </location>
</feature>